<keyword evidence="2" id="KW-0805">Transcription regulation</keyword>
<dbReference type="Gene3D" id="1.10.10.10">
    <property type="entry name" value="Winged helix-like DNA-binding domain superfamily/Winged helix DNA-binding domain"/>
    <property type="match status" value="1"/>
</dbReference>
<dbReference type="InterPro" id="IPR005119">
    <property type="entry name" value="LysR_subst-bd"/>
</dbReference>
<evidence type="ECO:0000313" key="6">
    <source>
        <dbReference type="EMBL" id="AFU97347.1"/>
    </source>
</evidence>
<evidence type="ECO:0000313" key="7">
    <source>
        <dbReference type="Proteomes" id="UP000000466"/>
    </source>
</evidence>
<dbReference type="GO" id="GO:0000976">
    <property type="term" value="F:transcription cis-regulatory region binding"/>
    <property type="evidence" value="ECO:0007669"/>
    <property type="project" value="TreeGrafter"/>
</dbReference>
<dbReference type="FunFam" id="1.10.10.10:FF:000001">
    <property type="entry name" value="LysR family transcriptional regulator"/>
    <property type="match status" value="1"/>
</dbReference>
<evidence type="ECO:0000256" key="1">
    <source>
        <dbReference type="ARBA" id="ARBA00009437"/>
    </source>
</evidence>
<evidence type="ECO:0000256" key="4">
    <source>
        <dbReference type="ARBA" id="ARBA00023163"/>
    </source>
</evidence>
<dbReference type="PANTHER" id="PTHR30126:SF81">
    <property type="entry name" value="HTH-TYPE TRANSCRIPTIONAL REGULATOR ILVY"/>
    <property type="match status" value="1"/>
</dbReference>
<dbReference type="HOGENOM" id="CLU_039613_6_1_6"/>
<reference evidence="6 7" key="1">
    <citation type="journal article" date="2013" name="Genome Announc.">
        <title>Complete genome sequence of Simiduia agarivorans SA1(T), a marine bacterium able to degrade a variety of polysaccharides.</title>
        <authorList>
            <person name="Lin S.Y."/>
            <person name="Shieh W.Y."/>
            <person name="Chen J.S."/>
            <person name="Tang S.L."/>
        </authorList>
    </citation>
    <scope>NUCLEOTIDE SEQUENCE [LARGE SCALE GENOMIC DNA]</scope>
    <source>
        <strain evidence="7">DSM 21679 / JCM 13881 / BCRC 17597 / SA1</strain>
    </source>
</reference>
<sequence>MDTQNLAAFCAVADCGSFSEAAGRLFITQPAISKRIANLENQLDCRLFDRIGRSVELTAEGQLLLPNARHILQTLADSRQALIDLKGGVGGQLRLACSHHIGLHRLPALLKGYRQTYPEVDIQVSFLDSEAAYDDIRHGRHDLALVTLSTDPGQDLVTERWWPDPMVFMCANHHPLAHRKNILAQDLVTYPALLPDPYSETTRLILQAFNQQGLEPGIANTTKSLDALRMLAEAGLGWTVLPNRLKTDQLTALKVTSFNAPLHRDLGCIRHKDRSLNNAARAFLTLANKMPEREPGL</sequence>
<keyword evidence="7" id="KW-1185">Reference proteome</keyword>
<name>K4KTP5_SIMAS</name>
<dbReference type="SUPFAM" id="SSF46785">
    <property type="entry name" value="Winged helix' DNA-binding domain"/>
    <property type="match status" value="1"/>
</dbReference>
<keyword evidence="4" id="KW-0804">Transcription</keyword>
<dbReference type="Pfam" id="PF03466">
    <property type="entry name" value="LysR_substrate"/>
    <property type="match status" value="1"/>
</dbReference>
<dbReference type="InterPro" id="IPR000847">
    <property type="entry name" value="LysR_HTH_N"/>
</dbReference>
<dbReference type="RefSeq" id="WP_015045520.1">
    <property type="nucleotide sequence ID" value="NC_018868.3"/>
</dbReference>
<dbReference type="PRINTS" id="PR00039">
    <property type="entry name" value="HTHLYSR"/>
</dbReference>
<gene>
    <name evidence="6" type="ordered locus">M5M_00560</name>
</gene>
<dbReference type="InterPro" id="IPR036388">
    <property type="entry name" value="WH-like_DNA-bd_sf"/>
</dbReference>
<dbReference type="OrthoDB" id="9785745at2"/>
<dbReference type="CDD" id="cd05466">
    <property type="entry name" value="PBP2_LTTR_substrate"/>
    <property type="match status" value="1"/>
</dbReference>
<protein>
    <submittedName>
        <fullName evidence="6">LysR family transcriptional regulator</fullName>
    </submittedName>
</protein>
<dbReference type="InterPro" id="IPR036390">
    <property type="entry name" value="WH_DNA-bd_sf"/>
</dbReference>
<dbReference type="eggNOG" id="COG0583">
    <property type="taxonomic scope" value="Bacteria"/>
</dbReference>
<dbReference type="GO" id="GO:0003700">
    <property type="term" value="F:DNA-binding transcription factor activity"/>
    <property type="evidence" value="ECO:0007669"/>
    <property type="project" value="InterPro"/>
</dbReference>
<evidence type="ECO:0000256" key="3">
    <source>
        <dbReference type="ARBA" id="ARBA00023125"/>
    </source>
</evidence>
<comment type="similarity">
    <text evidence="1">Belongs to the LysR transcriptional regulatory family.</text>
</comment>
<dbReference type="KEGG" id="saga:M5M_00560"/>
<dbReference type="PANTHER" id="PTHR30126">
    <property type="entry name" value="HTH-TYPE TRANSCRIPTIONAL REGULATOR"/>
    <property type="match status" value="1"/>
</dbReference>
<organism evidence="6 7">
    <name type="scientific">Simiduia agarivorans (strain DSM 21679 / JCM 13881 / BCRC 17597 / SA1)</name>
    <dbReference type="NCBI Taxonomy" id="1117647"/>
    <lineage>
        <taxon>Bacteria</taxon>
        <taxon>Pseudomonadati</taxon>
        <taxon>Pseudomonadota</taxon>
        <taxon>Gammaproteobacteria</taxon>
        <taxon>Cellvibrionales</taxon>
        <taxon>Cellvibrionaceae</taxon>
        <taxon>Simiduia</taxon>
    </lineage>
</organism>
<dbReference type="STRING" id="1117647.M5M_00560"/>
<proteinExistence type="inferred from homology"/>
<dbReference type="EMBL" id="CP003746">
    <property type="protein sequence ID" value="AFU97347.1"/>
    <property type="molecule type" value="Genomic_DNA"/>
</dbReference>
<dbReference type="PROSITE" id="PS50931">
    <property type="entry name" value="HTH_LYSR"/>
    <property type="match status" value="1"/>
</dbReference>
<dbReference type="AlphaFoldDB" id="K4KTP5"/>
<dbReference type="Pfam" id="PF00126">
    <property type="entry name" value="HTH_1"/>
    <property type="match status" value="1"/>
</dbReference>
<keyword evidence="3" id="KW-0238">DNA-binding</keyword>
<dbReference type="Gene3D" id="3.40.190.290">
    <property type="match status" value="1"/>
</dbReference>
<evidence type="ECO:0000256" key="2">
    <source>
        <dbReference type="ARBA" id="ARBA00023015"/>
    </source>
</evidence>
<evidence type="ECO:0000259" key="5">
    <source>
        <dbReference type="PROSITE" id="PS50931"/>
    </source>
</evidence>
<dbReference type="SUPFAM" id="SSF53850">
    <property type="entry name" value="Periplasmic binding protein-like II"/>
    <property type="match status" value="1"/>
</dbReference>
<dbReference type="Proteomes" id="UP000000466">
    <property type="component" value="Chromosome"/>
</dbReference>
<feature type="domain" description="HTH lysR-type" evidence="5">
    <location>
        <begin position="1"/>
        <end position="58"/>
    </location>
</feature>
<accession>K4KTP5</accession>